<dbReference type="InterPro" id="IPR008949">
    <property type="entry name" value="Isoprenoid_synthase_dom_sf"/>
</dbReference>
<reference evidence="8 9" key="1">
    <citation type="submission" date="2021-01" db="EMBL/GenBank/DDBJ databases">
        <title>Genomic Encyclopedia of Type Strains, Phase IV (KMG-IV): sequencing the most valuable type-strain genomes for metagenomic binning, comparative biology and taxonomic classification.</title>
        <authorList>
            <person name="Goeker M."/>
        </authorList>
    </citation>
    <scope>NUCLEOTIDE SEQUENCE [LARGE SCALE GENOMIC DNA]</scope>
    <source>
        <strain evidence="8 9">DSM 23711</strain>
    </source>
</reference>
<keyword evidence="6" id="KW-0414">Isoprene biosynthesis</keyword>
<evidence type="ECO:0000313" key="8">
    <source>
        <dbReference type="EMBL" id="MBM7573666.1"/>
    </source>
</evidence>
<evidence type="ECO:0000313" key="9">
    <source>
        <dbReference type="Proteomes" id="UP001296943"/>
    </source>
</evidence>
<evidence type="ECO:0000256" key="1">
    <source>
        <dbReference type="ARBA" id="ARBA00001946"/>
    </source>
</evidence>
<dbReference type="Pfam" id="PF00348">
    <property type="entry name" value="polyprenyl_synt"/>
    <property type="match status" value="1"/>
</dbReference>
<evidence type="ECO:0000256" key="2">
    <source>
        <dbReference type="ARBA" id="ARBA00006706"/>
    </source>
</evidence>
<evidence type="ECO:0000256" key="4">
    <source>
        <dbReference type="ARBA" id="ARBA00022723"/>
    </source>
</evidence>
<comment type="cofactor">
    <cofactor evidence="1">
        <name>Mg(2+)</name>
        <dbReference type="ChEBI" id="CHEBI:18420"/>
    </cofactor>
</comment>
<organism evidence="8 9">
    <name type="scientific">Aquibacillus albus</name>
    <dbReference type="NCBI Taxonomy" id="1168171"/>
    <lineage>
        <taxon>Bacteria</taxon>
        <taxon>Bacillati</taxon>
        <taxon>Bacillota</taxon>
        <taxon>Bacilli</taxon>
        <taxon>Bacillales</taxon>
        <taxon>Bacillaceae</taxon>
        <taxon>Aquibacillus</taxon>
    </lineage>
</organism>
<dbReference type="PANTHER" id="PTHR43281:SF1">
    <property type="entry name" value="FARNESYL DIPHOSPHATE SYNTHASE"/>
    <property type="match status" value="1"/>
</dbReference>
<accession>A0ABS2N695</accession>
<keyword evidence="5" id="KW-0460">Magnesium</keyword>
<comment type="similarity">
    <text evidence="2 7">Belongs to the FPP/GGPP synthase family.</text>
</comment>
<dbReference type="SFLD" id="SFLDS00005">
    <property type="entry name" value="Isoprenoid_Synthase_Type_I"/>
    <property type="match status" value="1"/>
</dbReference>
<dbReference type="SUPFAM" id="SSF48576">
    <property type="entry name" value="Terpenoid synthases"/>
    <property type="match status" value="1"/>
</dbReference>
<dbReference type="Proteomes" id="UP001296943">
    <property type="component" value="Unassembled WGS sequence"/>
</dbReference>
<evidence type="ECO:0000256" key="5">
    <source>
        <dbReference type="ARBA" id="ARBA00022842"/>
    </source>
</evidence>
<protein>
    <submittedName>
        <fullName evidence="8">Geranylgeranyl pyrophosphate synthase</fullName>
    </submittedName>
</protein>
<comment type="caution">
    <text evidence="8">The sequence shown here is derived from an EMBL/GenBank/DDBJ whole genome shotgun (WGS) entry which is preliminary data.</text>
</comment>
<gene>
    <name evidence="8" type="ORF">JOC48_004235</name>
</gene>
<evidence type="ECO:0000256" key="7">
    <source>
        <dbReference type="RuleBase" id="RU004466"/>
    </source>
</evidence>
<proteinExistence type="inferred from homology"/>
<dbReference type="PANTHER" id="PTHR43281">
    <property type="entry name" value="FARNESYL DIPHOSPHATE SYNTHASE"/>
    <property type="match status" value="1"/>
</dbReference>
<dbReference type="EMBL" id="JAFBDR010000041">
    <property type="protein sequence ID" value="MBM7573666.1"/>
    <property type="molecule type" value="Genomic_DNA"/>
</dbReference>
<keyword evidence="9" id="KW-1185">Reference proteome</keyword>
<evidence type="ECO:0000256" key="6">
    <source>
        <dbReference type="ARBA" id="ARBA00023229"/>
    </source>
</evidence>
<dbReference type="InterPro" id="IPR033749">
    <property type="entry name" value="Polyprenyl_synt_CS"/>
</dbReference>
<keyword evidence="4" id="KW-0479">Metal-binding</keyword>
<name>A0ABS2N695_9BACI</name>
<evidence type="ECO:0000256" key="3">
    <source>
        <dbReference type="ARBA" id="ARBA00022679"/>
    </source>
</evidence>
<sequence length="356" mass="40102">MKRFKEKKGTNTYKEVMELFASGIPAFNRVIHTLVKKTDDVDFFDKLLRDQMIAELKKERKEQDAILDTVETARSEINDVLKVEKNVHDPLMTEPITDAANYSLAGDGKRLRPVMAWIMGVNGYGLDRSAIVPLLRSLEYMHTASLIFDDLPSQDNASLRRGKTTVHQVYNVAIAEITGLFLTQKAVEEQASLNTFDTKTVLQVIQYSAQKTTDLCKGQVMDLDNKGKPLTLEQLRAISHKKTGIALEASLLMPAILANASELERKVLKKFAYHAGIMFQVKDDLLDVEGDQIKLGKAIGKDADNNNSTFVSVLGTDGAREEMWDHYCHALEAIQQTPHHTIVLKHLLNYMIHRDH</sequence>
<dbReference type="InterPro" id="IPR000092">
    <property type="entry name" value="Polyprenyl_synt"/>
</dbReference>
<keyword evidence="3 7" id="KW-0808">Transferase</keyword>
<dbReference type="Gene3D" id="1.10.600.10">
    <property type="entry name" value="Farnesyl Diphosphate Synthase"/>
    <property type="match status" value="1"/>
</dbReference>
<dbReference type="PROSITE" id="PS00723">
    <property type="entry name" value="POLYPRENYL_SYNTHASE_1"/>
    <property type="match status" value="1"/>
</dbReference>